<feature type="domain" description="Helix-hairpin-helix DNA-binding motif class 1" evidence="3">
    <location>
        <begin position="273"/>
        <end position="292"/>
    </location>
</feature>
<dbReference type="GO" id="GO:0003677">
    <property type="term" value="F:DNA binding"/>
    <property type="evidence" value="ECO:0007669"/>
    <property type="project" value="InterPro"/>
</dbReference>
<accession>A0A0U3RDN5</accession>
<evidence type="ECO:0000313" key="4">
    <source>
        <dbReference type="EMBL" id="ALV43361.1"/>
    </source>
</evidence>
<dbReference type="Proteomes" id="UP000065151">
    <property type="component" value="Chromosome"/>
</dbReference>
<keyword evidence="2" id="KW-1133">Transmembrane helix</keyword>
<dbReference type="InterPro" id="IPR010994">
    <property type="entry name" value="RuvA_2-like"/>
</dbReference>
<dbReference type="InterPro" id="IPR019554">
    <property type="entry name" value="Soluble_ligand-bd"/>
</dbReference>
<proteinExistence type="predicted"/>
<feature type="domain" description="Helix-hairpin-helix DNA-binding motif class 1" evidence="3">
    <location>
        <begin position="243"/>
        <end position="262"/>
    </location>
</feature>
<dbReference type="GO" id="GO:0015627">
    <property type="term" value="C:type II protein secretion system complex"/>
    <property type="evidence" value="ECO:0007669"/>
    <property type="project" value="TreeGrafter"/>
</dbReference>
<dbReference type="AlphaFoldDB" id="A0A0U3RDN5"/>
<dbReference type="InterPro" id="IPR051675">
    <property type="entry name" value="Endo/Exo/Phosphatase_dom_1"/>
</dbReference>
<dbReference type="Pfam" id="PF10531">
    <property type="entry name" value="SLBB"/>
    <property type="match status" value="1"/>
</dbReference>
<dbReference type="EMBL" id="CP013747">
    <property type="protein sequence ID" value="ALV43361.1"/>
    <property type="molecule type" value="Genomic_DNA"/>
</dbReference>
<feature type="region of interest" description="Disordered" evidence="1">
    <location>
        <begin position="110"/>
        <end position="142"/>
    </location>
</feature>
<name>A0A0U3RDN5_9MICC</name>
<evidence type="ECO:0000256" key="1">
    <source>
        <dbReference type="SAM" id="MobiDB-lite"/>
    </source>
</evidence>
<reference evidence="4 5" key="1">
    <citation type="submission" date="2015-12" db="EMBL/GenBank/DDBJ databases">
        <authorList>
            <person name="Shamseldin A."/>
            <person name="Moawad H."/>
            <person name="Abd El-Rahim W.M."/>
            <person name="Sadowsky M.J."/>
        </authorList>
    </citation>
    <scope>NUCLEOTIDE SEQUENCE [LARGE SCALE GENOMIC DNA]</scope>
    <source>
        <strain evidence="4 5">Ar51</strain>
    </source>
</reference>
<feature type="region of interest" description="Disordered" evidence="1">
    <location>
        <begin position="206"/>
        <end position="234"/>
    </location>
</feature>
<dbReference type="Pfam" id="PF12836">
    <property type="entry name" value="HHH_3"/>
    <property type="match status" value="1"/>
</dbReference>
<protein>
    <recommendedName>
        <fullName evidence="3">Helix-hairpin-helix DNA-binding motif class 1 domain-containing protein</fullName>
    </recommendedName>
</protein>
<keyword evidence="2" id="KW-0812">Transmembrane</keyword>
<gene>
    <name evidence="4" type="ORF">AU252_21130</name>
</gene>
<dbReference type="GO" id="GO:0015628">
    <property type="term" value="P:protein secretion by the type II secretion system"/>
    <property type="evidence" value="ECO:0007669"/>
    <property type="project" value="TreeGrafter"/>
</dbReference>
<evidence type="ECO:0000256" key="2">
    <source>
        <dbReference type="SAM" id="Phobius"/>
    </source>
</evidence>
<dbReference type="PANTHER" id="PTHR21180">
    <property type="entry name" value="ENDONUCLEASE/EXONUCLEASE/PHOSPHATASE FAMILY DOMAIN-CONTAINING PROTEIN 1"/>
    <property type="match status" value="1"/>
</dbReference>
<dbReference type="STRING" id="121292.AU252_21130"/>
<dbReference type="RefSeq" id="WP_058932394.1">
    <property type="nucleotide sequence ID" value="NZ_CP013747.1"/>
</dbReference>
<feature type="region of interest" description="Disordered" evidence="1">
    <location>
        <begin position="1"/>
        <end position="20"/>
    </location>
</feature>
<dbReference type="Gene3D" id="1.10.150.280">
    <property type="entry name" value="AF1531-like domain"/>
    <property type="match status" value="1"/>
</dbReference>
<dbReference type="KEGG" id="psul:AU252_21130"/>
<dbReference type="SUPFAM" id="SSF47781">
    <property type="entry name" value="RuvA domain 2-like"/>
    <property type="match status" value="1"/>
</dbReference>
<dbReference type="InterPro" id="IPR003583">
    <property type="entry name" value="Hlx-hairpin-Hlx_DNA-bd_motif"/>
</dbReference>
<feature type="transmembrane region" description="Helical" evidence="2">
    <location>
        <begin position="79"/>
        <end position="96"/>
    </location>
</feature>
<organism evidence="4">
    <name type="scientific">Pseudarthrobacter sulfonivorans</name>
    <dbReference type="NCBI Taxonomy" id="121292"/>
    <lineage>
        <taxon>Bacteria</taxon>
        <taxon>Bacillati</taxon>
        <taxon>Actinomycetota</taxon>
        <taxon>Actinomycetes</taxon>
        <taxon>Micrococcales</taxon>
        <taxon>Micrococcaceae</taxon>
        <taxon>Pseudarthrobacter</taxon>
    </lineage>
</organism>
<sequence>MSRRDAGAARQGARHAPDRLRSTLGVGPGLLLTDGEKVFEYDGGTHLSGDDAASGAADEAAAATGRTGPALRWRVGPRVALLIAALAVLGGAWFWSQVAAGQPEVMPLSDISAQGGLSAGEETQGQEPHGAGPPELPAESPPAGTVIIHVAGAIAVPGIVQLPAGSRVHEAVAAAGGGTPTADLNRLNLAAVLADGQKLYVPQAGEEIPAGSSGPPGGPGEETDGGGTASVGGKVNLNTAGVEELDALPKVGPVLAQRIVDWRKEHGPFTSIEELDAVDGVGPKMLETLLPLVGV</sequence>
<dbReference type="GO" id="GO:0006281">
    <property type="term" value="P:DNA repair"/>
    <property type="evidence" value="ECO:0007669"/>
    <property type="project" value="InterPro"/>
</dbReference>
<dbReference type="Gene3D" id="3.10.560.10">
    <property type="entry name" value="Outer membrane lipoprotein wza domain like"/>
    <property type="match status" value="1"/>
</dbReference>
<evidence type="ECO:0000313" key="5">
    <source>
        <dbReference type="Proteomes" id="UP000065151"/>
    </source>
</evidence>
<dbReference type="PANTHER" id="PTHR21180:SF32">
    <property type="entry name" value="ENDONUCLEASE_EXONUCLEASE_PHOSPHATASE FAMILY DOMAIN-CONTAINING PROTEIN 1"/>
    <property type="match status" value="1"/>
</dbReference>
<evidence type="ECO:0000259" key="3">
    <source>
        <dbReference type="SMART" id="SM00278"/>
    </source>
</evidence>
<dbReference type="SMART" id="SM00278">
    <property type="entry name" value="HhH1"/>
    <property type="match status" value="2"/>
</dbReference>
<keyword evidence="2" id="KW-0472">Membrane</keyword>